<dbReference type="RefSeq" id="WP_224197434.1">
    <property type="nucleotide sequence ID" value="NZ_JAIRAU010000057.1"/>
</dbReference>
<sequence>MLAVRELAEPSSGSPRGECCAGPIGVAAVFYAGLARQRTDMAEIWSMTSLLVFTSVVMHA</sequence>
<comment type="caution">
    <text evidence="1">The sequence shown here is derived from an EMBL/GenBank/DDBJ whole genome shotgun (WGS) entry which is preliminary data.</text>
</comment>
<evidence type="ECO:0000313" key="2">
    <source>
        <dbReference type="Proteomes" id="UP001139031"/>
    </source>
</evidence>
<reference evidence="1" key="1">
    <citation type="submission" date="2021-08" db="EMBL/GenBank/DDBJ databases">
        <authorList>
            <person name="Stevens D.C."/>
        </authorList>
    </citation>
    <scope>NUCLEOTIDE SEQUENCE</scope>
    <source>
        <strain evidence="1">DSM 53165</strain>
    </source>
</reference>
<name>A0ABS7U5D8_9BACT</name>
<proteinExistence type="predicted"/>
<gene>
    <name evidence="1" type="ORF">K7C98_41275</name>
</gene>
<keyword evidence="2" id="KW-1185">Reference proteome</keyword>
<dbReference type="EMBL" id="JAIRAU010000057">
    <property type="protein sequence ID" value="MBZ5715700.1"/>
    <property type="molecule type" value="Genomic_DNA"/>
</dbReference>
<organism evidence="1 2">
    <name type="scientific">Nannocystis pusilla</name>
    <dbReference type="NCBI Taxonomy" id="889268"/>
    <lineage>
        <taxon>Bacteria</taxon>
        <taxon>Pseudomonadati</taxon>
        <taxon>Myxococcota</taxon>
        <taxon>Polyangia</taxon>
        <taxon>Nannocystales</taxon>
        <taxon>Nannocystaceae</taxon>
        <taxon>Nannocystis</taxon>
    </lineage>
</organism>
<accession>A0ABS7U5D8</accession>
<evidence type="ECO:0000313" key="1">
    <source>
        <dbReference type="EMBL" id="MBZ5715700.1"/>
    </source>
</evidence>
<dbReference type="Proteomes" id="UP001139031">
    <property type="component" value="Unassembled WGS sequence"/>
</dbReference>
<protein>
    <submittedName>
        <fullName evidence="1">Uncharacterized protein</fullName>
    </submittedName>
</protein>